<feature type="region of interest" description="Disordered" evidence="5">
    <location>
        <begin position="1"/>
        <end position="24"/>
    </location>
</feature>
<evidence type="ECO:0000313" key="10">
    <source>
        <dbReference type="Proteomes" id="UP001305414"/>
    </source>
</evidence>
<evidence type="ECO:0000259" key="8">
    <source>
        <dbReference type="PROSITE" id="PS51999"/>
    </source>
</evidence>
<proteinExistence type="predicted"/>
<dbReference type="SUPFAM" id="SSF51197">
    <property type="entry name" value="Clavaminate synthase-like"/>
    <property type="match status" value="1"/>
</dbReference>
<organism evidence="9 10">
    <name type="scientific">Xylaria bambusicola</name>
    <dbReference type="NCBI Taxonomy" id="326684"/>
    <lineage>
        <taxon>Eukaryota</taxon>
        <taxon>Fungi</taxon>
        <taxon>Dikarya</taxon>
        <taxon>Ascomycota</taxon>
        <taxon>Pezizomycotina</taxon>
        <taxon>Sordariomycetes</taxon>
        <taxon>Xylariomycetidae</taxon>
        <taxon>Xylariales</taxon>
        <taxon>Xylariaceae</taxon>
        <taxon>Xylaria</taxon>
    </lineage>
</organism>
<dbReference type="EMBL" id="JAWHQM010000042">
    <property type="protein sequence ID" value="KAK5634555.1"/>
    <property type="molecule type" value="Genomic_DNA"/>
</dbReference>
<dbReference type="Pfam" id="PF06839">
    <property type="entry name" value="Zn_ribbon_GRF"/>
    <property type="match status" value="1"/>
</dbReference>
<keyword evidence="10" id="KW-1185">Reference proteome</keyword>
<evidence type="ECO:0000259" key="7">
    <source>
        <dbReference type="PROSITE" id="PS51471"/>
    </source>
</evidence>
<dbReference type="GO" id="GO:0051213">
    <property type="term" value="F:dioxygenase activity"/>
    <property type="evidence" value="ECO:0007669"/>
    <property type="project" value="InterPro"/>
</dbReference>
<dbReference type="PROSITE" id="PS51999">
    <property type="entry name" value="ZF_GRF"/>
    <property type="match status" value="1"/>
</dbReference>
<evidence type="ECO:0000256" key="3">
    <source>
        <dbReference type="ARBA" id="ARBA00022833"/>
    </source>
</evidence>
<dbReference type="GO" id="GO:0043130">
    <property type="term" value="F:ubiquitin binding"/>
    <property type="evidence" value="ECO:0007669"/>
    <property type="project" value="InterPro"/>
</dbReference>
<keyword evidence="1" id="KW-0479">Metal-binding</keyword>
<reference evidence="9 10" key="1">
    <citation type="submission" date="2023-10" db="EMBL/GenBank/DDBJ databases">
        <title>Draft genome sequence of Xylaria bambusicola isolate GMP-LS, the root and basal stem rot pathogen of sugarcane in Indonesia.</title>
        <authorList>
            <person name="Selvaraj P."/>
            <person name="Muralishankar V."/>
            <person name="Muruganantham S."/>
            <person name="Sp S."/>
            <person name="Haryani S."/>
            <person name="Lau K.J.X."/>
            <person name="Naqvi N.I."/>
        </authorList>
    </citation>
    <scope>NUCLEOTIDE SEQUENCE [LARGE SCALE GENOMIC DNA]</scope>
    <source>
        <strain evidence="9">GMP-LS</strain>
    </source>
</reference>
<dbReference type="Proteomes" id="UP001305414">
    <property type="component" value="Unassembled WGS sequence"/>
</dbReference>
<gene>
    <name evidence="9" type="ORF">RRF57_010268</name>
</gene>
<dbReference type="Pfam" id="PF13532">
    <property type="entry name" value="2OG-FeII_Oxy_2"/>
    <property type="match status" value="1"/>
</dbReference>
<feature type="domain" description="CUE" evidence="6">
    <location>
        <begin position="27"/>
        <end position="70"/>
    </location>
</feature>
<dbReference type="GO" id="GO:0008270">
    <property type="term" value="F:zinc ion binding"/>
    <property type="evidence" value="ECO:0007669"/>
    <property type="project" value="UniProtKB-KW"/>
</dbReference>
<dbReference type="PANTHER" id="PTHR31212:SF4">
    <property type="entry name" value="ALPHA-KETOGLUTARATE-DEPENDENT DIOXYGENASE ALKB HOMOLOG 3"/>
    <property type="match status" value="1"/>
</dbReference>
<sequence>MDAFLRGAKRKSSSLTQRSVQDDDEESTEMKLALLASLVPDLSQEVLLDALLAKEGSVDQAASTLLDNQMEPKKPRTAATVGAQTSLRFFVSRPSAVGGTEAAKKAKLMSKKGTTLYLYDPEDIAEHTPCSIIHNFLPQEEANDLLREMLEESKSFKRVTFKLFDNIVQSPHSSSFYVATEAELSTQKHEYFYYGGRLEDVRRITPQLLRVRPKVQEAVNKAIQSRKKLRYQCPDEWMPNAAFVNCYDGPQESVGYHSDHLTYLGPKAAIGSLSLGVAREFRVRRIVPKDADNNLTDDPDAQGQISIHLPHNSLLIMHAGMQEEWKHAITPVRAIDPHPIAGNRRINITYRDYKRNFHPNFTPRCKCNLPAILRIVQRKKNNWGRYFWMCHRGNVPGQVNCAFFQWADFDDDGIPSWDTARYRKNSSTIGGQGLEPSPTEEQPIAAEQ</sequence>
<feature type="region of interest" description="Disordered" evidence="5">
    <location>
        <begin position="424"/>
        <end position="448"/>
    </location>
</feature>
<comment type="caution">
    <text evidence="9">The sequence shown here is derived from an EMBL/GenBank/DDBJ whole genome shotgun (WGS) entry which is preliminary data.</text>
</comment>
<dbReference type="InterPro" id="IPR005123">
    <property type="entry name" value="Oxoglu/Fe-dep_dioxygenase_dom"/>
</dbReference>
<dbReference type="Gene3D" id="2.60.120.590">
    <property type="entry name" value="Alpha-ketoglutarate-dependent dioxygenase AlkB-like"/>
    <property type="match status" value="1"/>
</dbReference>
<dbReference type="CDD" id="cd14279">
    <property type="entry name" value="CUE"/>
    <property type="match status" value="1"/>
</dbReference>
<dbReference type="AlphaFoldDB" id="A0AAN7UKY8"/>
<dbReference type="InterPro" id="IPR010666">
    <property type="entry name" value="Znf_GRF"/>
</dbReference>
<feature type="domain" description="Fe2OG dioxygenase" evidence="7">
    <location>
        <begin position="238"/>
        <end position="354"/>
    </location>
</feature>
<dbReference type="GO" id="GO:0006307">
    <property type="term" value="P:DNA alkylation repair"/>
    <property type="evidence" value="ECO:0007669"/>
    <property type="project" value="InterPro"/>
</dbReference>
<evidence type="ECO:0000256" key="4">
    <source>
        <dbReference type="PROSITE-ProRule" id="PRU01343"/>
    </source>
</evidence>
<keyword evidence="2 4" id="KW-0863">Zinc-finger</keyword>
<dbReference type="InterPro" id="IPR037151">
    <property type="entry name" value="AlkB-like_sf"/>
</dbReference>
<keyword evidence="3" id="KW-0862">Zinc</keyword>
<name>A0AAN7UKY8_9PEZI</name>
<protein>
    <recommendedName>
        <fullName evidence="11">Fe2OG dioxygenase domain-containing protein</fullName>
    </recommendedName>
</protein>
<evidence type="ECO:0000313" key="9">
    <source>
        <dbReference type="EMBL" id="KAK5634555.1"/>
    </source>
</evidence>
<dbReference type="FunFam" id="2.60.120.590:FF:000010">
    <property type="entry name" value="GRF zinc finger domain protein"/>
    <property type="match status" value="1"/>
</dbReference>
<dbReference type="PROSITE" id="PS51140">
    <property type="entry name" value="CUE"/>
    <property type="match status" value="1"/>
</dbReference>
<dbReference type="InterPro" id="IPR003892">
    <property type="entry name" value="CUE"/>
</dbReference>
<evidence type="ECO:0000256" key="2">
    <source>
        <dbReference type="ARBA" id="ARBA00022771"/>
    </source>
</evidence>
<evidence type="ECO:0000256" key="1">
    <source>
        <dbReference type="ARBA" id="ARBA00022723"/>
    </source>
</evidence>
<evidence type="ECO:0000259" key="6">
    <source>
        <dbReference type="PROSITE" id="PS51140"/>
    </source>
</evidence>
<dbReference type="PROSITE" id="PS51471">
    <property type="entry name" value="FE2OG_OXY"/>
    <property type="match status" value="1"/>
</dbReference>
<feature type="domain" description="GRF-type" evidence="8">
    <location>
        <begin position="365"/>
        <end position="410"/>
    </location>
</feature>
<evidence type="ECO:0000256" key="5">
    <source>
        <dbReference type="SAM" id="MobiDB-lite"/>
    </source>
</evidence>
<accession>A0AAN7UKY8</accession>
<dbReference type="PANTHER" id="PTHR31212">
    <property type="entry name" value="ALPHA-KETOGLUTARATE-DEPENDENT DIOXYGENASE ALKB HOMOLOG 3"/>
    <property type="match status" value="1"/>
</dbReference>
<evidence type="ECO:0008006" key="11">
    <source>
        <dbReference type="Google" id="ProtNLM"/>
    </source>
</evidence>
<dbReference type="InterPro" id="IPR032854">
    <property type="entry name" value="ALKBH3"/>
</dbReference>
<dbReference type="InterPro" id="IPR027450">
    <property type="entry name" value="AlkB-like"/>
</dbReference>